<evidence type="ECO:0000313" key="7">
    <source>
        <dbReference type="Proteomes" id="UP001230268"/>
    </source>
</evidence>
<evidence type="ECO:0000256" key="4">
    <source>
        <dbReference type="PROSITE-ProRule" id="PRU00339"/>
    </source>
</evidence>
<dbReference type="AlphaFoldDB" id="A0AAD8LML5"/>
<protein>
    <submittedName>
        <fullName evidence="6">Tetratricopeptide repeat domain containing protein</fullName>
    </submittedName>
</protein>
<dbReference type="GO" id="GO:0005483">
    <property type="term" value="F:soluble NSF attachment protein activity"/>
    <property type="evidence" value="ECO:0007669"/>
    <property type="project" value="TreeGrafter"/>
</dbReference>
<dbReference type="GO" id="GO:0019905">
    <property type="term" value="F:syntaxin binding"/>
    <property type="evidence" value="ECO:0007669"/>
    <property type="project" value="TreeGrafter"/>
</dbReference>
<dbReference type="PROSITE" id="PS50005">
    <property type="entry name" value="TPR"/>
    <property type="match status" value="1"/>
</dbReference>
<sequence length="279" mass="31680">MLTPEELERKAKKNVRSFLQLIFGKDDEEAQELYNQAGNLYKQQKRWSDAVRCYMSAAKIAEKDNEPIFAASNLVEAANAMLKDDPHTMEHLDPLLQAANLYSSQGRFSQSGRILKNAAESFEERGDHKRAIELYSKSAEFYDLDEFGKVACSQIRLKYADLVSQYSDKYTEAIKIYETEAYKNLKNQLLRYGTKDIFIKSGLLHIVTGDATDAQIAFDKYSAADPKFPSSREGRFLKSLIDACEAEDAAGFQHAVEEFDGISKLDPWKVHILVKVSYV</sequence>
<keyword evidence="7" id="KW-1185">Reference proteome</keyword>
<dbReference type="Gene3D" id="1.25.40.10">
    <property type="entry name" value="Tetratricopeptide repeat domain"/>
    <property type="match status" value="1"/>
</dbReference>
<dbReference type="GO" id="GO:0031201">
    <property type="term" value="C:SNARE complex"/>
    <property type="evidence" value="ECO:0007669"/>
    <property type="project" value="TreeGrafter"/>
</dbReference>
<feature type="repeat" description="TPR" evidence="4">
    <location>
        <begin position="31"/>
        <end position="64"/>
    </location>
</feature>
<keyword evidence="3 5" id="KW-0653">Protein transport</keyword>
<dbReference type="PANTHER" id="PTHR13768:SF8">
    <property type="entry name" value="ALPHA-SOLUBLE NSF ATTACHMENT PROTEIN"/>
    <property type="match status" value="1"/>
</dbReference>
<dbReference type="SMART" id="SM00028">
    <property type="entry name" value="TPR"/>
    <property type="match status" value="2"/>
</dbReference>
<comment type="function">
    <text evidence="5">Required for vesicular transport between the endoplasmic reticulum and the Golgi apparatus.</text>
</comment>
<gene>
    <name evidence="6" type="ORF">BgAZ_205100</name>
</gene>
<dbReference type="CDD" id="cd15832">
    <property type="entry name" value="SNAP"/>
    <property type="match status" value="1"/>
</dbReference>
<evidence type="ECO:0000256" key="2">
    <source>
        <dbReference type="ARBA" id="ARBA00022448"/>
    </source>
</evidence>
<keyword evidence="4" id="KW-0802">TPR repeat</keyword>
<proteinExistence type="inferred from homology"/>
<dbReference type="InterPro" id="IPR019734">
    <property type="entry name" value="TPR_rpt"/>
</dbReference>
<evidence type="ECO:0000313" key="6">
    <source>
        <dbReference type="EMBL" id="KAK1443634.1"/>
    </source>
</evidence>
<dbReference type="InterPro" id="IPR000744">
    <property type="entry name" value="NSF_attach"/>
</dbReference>
<reference evidence="6" key="1">
    <citation type="submission" date="2023-08" db="EMBL/GenBank/DDBJ databases">
        <title>Draft sequence of the Babesia gibsoni genome.</title>
        <authorList>
            <person name="Yamagishi J.Y."/>
            <person name="Xuan X.X."/>
        </authorList>
    </citation>
    <scope>NUCLEOTIDE SEQUENCE</scope>
    <source>
        <strain evidence="6">Azabu</strain>
    </source>
</reference>
<dbReference type="Pfam" id="PF14938">
    <property type="entry name" value="SNAP"/>
    <property type="match status" value="1"/>
</dbReference>
<name>A0AAD8LML5_BABGI</name>
<evidence type="ECO:0000256" key="5">
    <source>
        <dbReference type="RuleBase" id="RU367013"/>
    </source>
</evidence>
<dbReference type="InterPro" id="IPR011990">
    <property type="entry name" value="TPR-like_helical_dom_sf"/>
</dbReference>
<evidence type="ECO:0000256" key="3">
    <source>
        <dbReference type="ARBA" id="ARBA00022927"/>
    </source>
</evidence>
<dbReference type="PRINTS" id="PR00448">
    <property type="entry name" value="NSFATTACHMNT"/>
</dbReference>
<keyword evidence="5" id="KW-0472">Membrane</keyword>
<dbReference type="EMBL" id="JAVEPI010000002">
    <property type="protein sequence ID" value="KAK1443634.1"/>
    <property type="molecule type" value="Genomic_DNA"/>
</dbReference>
<organism evidence="6 7">
    <name type="scientific">Babesia gibsoni</name>
    <dbReference type="NCBI Taxonomy" id="33632"/>
    <lineage>
        <taxon>Eukaryota</taxon>
        <taxon>Sar</taxon>
        <taxon>Alveolata</taxon>
        <taxon>Apicomplexa</taxon>
        <taxon>Aconoidasida</taxon>
        <taxon>Piroplasmida</taxon>
        <taxon>Babesiidae</taxon>
        <taxon>Babesia</taxon>
    </lineage>
</organism>
<keyword evidence="2 5" id="KW-0813">Transport</keyword>
<dbReference type="Proteomes" id="UP001230268">
    <property type="component" value="Unassembled WGS sequence"/>
</dbReference>
<comment type="similarity">
    <text evidence="1 5">Belongs to the SNAP family.</text>
</comment>
<dbReference type="GO" id="GO:0035494">
    <property type="term" value="P:SNARE complex disassembly"/>
    <property type="evidence" value="ECO:0007669"/>
    <property type="project" value="TreeGrafter"/>
</dbReference>
<keyword evidence="5" id="KW-0931">ER-Golgi transport</keyword>
<comment type="caution">
    <text evidence="6">The sequence shown here is derived from an EMBL/GenBank/DDBJ whole genome shotgun (WGS) entry which is preliminary data.</text>
</comment>
<dbReference type="GO" id="GO:0006886">
    <property type="term" value="P:intracellular protein transport"/>
    <property type="evidence" value="ECO:0007669"/>
    <property type="project" value="UniProtKB-UniRule"/>
</dbReference>
<comment type="subcellular location">
    <subcellularLocation>
        <location evidence="5">Membrane</location>
        <topology evidence="5">Peripheral membrane protein</topology>
    </subcellularLocation>
</comment>
<dbReference type="PANTHER" id="PTHR13768">
    <property type="entry name" value="SOLUBLE NSF ATTACHMENT PROTEIN SNAP"/>
    <property type="match status" value="1"/>
</dbReference>
<accession>A0AAD8LML5</accession>
<evidence type="ECO:0000256" key="1">
    <source>
        <dbReference type="ARBA" id="ARBA00010050"/>
    </source>
</evidence>
<dbReference type="SUPFAM" id="SSF48452">
    <property type="entry name" value="TPR-like"/>
    <property type="match status" value="1"/>
</dbReference>
<dbReference type="GO" id="GO:0005774">
    <property type="term" value="C:vacuolar membrane"/>
    <property type="evidence" value="ECO:0007669"/>
    <property type="project" value="TreeGrafter"/>
</dbReference>